<protein>
    <recommendedName>
        <fullName evidence="1">Heme NO-binding domain-containing protein</fullName>
    </recommendedName>
</protein>
<name>A0ABX1E1E5_9PROT</name>
<dbReference type="EMBL" id="JAAVNE010000011">
    <property type="protein sequence ID" value="NKC30977.1"/>
    <property type="molecule type" value="Genomic_DNA"/>
</dbReference>
<keyword evidence="3" id="KW-1185">Reference proteome</keyword>
<dbReference type="InterPro" id="IPR011644">
    <property type="entry name" value="Heme_NO-bd"/>
</dbReference>
<dbReference type="Gene3D" id="3.90.1520.10">
    <property type="entry name" value="H-NOX domain"/>
    <property type="match status" value="1"/>
</dbReference>
<evidence type="ECO:0000313" key="2">
    <source>
        <dbReference type="EMBL" id="NKC30977.1"/>
    </source>
</evidence>
<dbReference type="Pfam" id="PF07700">
    <property type="entry name" value="HNOB"/>
    <property type="match status" value="1"/>
</dbReference>
<gene>
    <name evidence="2" type="ORF">HEQ75_08885</name>
</gene>
<reference evidence="2 3" key="1">
    <citation type="submission" date="2020-03" db="EMBL/GenBank/DDBJ databases">
        <title>Roseomonas selenitidurans sp. nov. isolated from urban soil.</title>
        <authorList>
            <person name="Liu H."/>
        </authorList>
    </citation>
    <scope>NUCLEOTIDE SEQUENCE [LARGE SCALE GENOMIC DNA]</scope>
    <source>
        <strain evidence="2 3">BU-1</strain>
    </source>
</reference>
<dbReference type="RefSeq" id="WP_168029414.1">
    <property type="nucleotide sequence ID" value="NZ_JAAVNE010000011.1"/>
</dbReference>
<dbReference type="Proteomes" id="UP000787635">
    <property type="component" value="Unassembled WGS sequence"/>
</dbReference>
<sequence>MKGIVFTEFLEMVEETHSIDRVDSIIAEAAPPHGGAYTAVGTYPAQEMGALVGALARQSGTPAPELLRSFGTHIFGRFSTLYPGFFTGVTDTFDFLERIESVIHIEVLKLYPDAELPTVLAERTGPGRLRVTYRSPRCMADFAEGLIEGAAAHFGDDITIARSLPRGAAAPELVFSLARAE</sequence>
<accession>A0ABX1E1E5</accession>
<proteinExistence type="predicted"/>
<dbReference type="InterPro" id="IPR038158">
    <property type="entry name" value="H-NOX_domain_sf"/>
</dbReference>
<dbReference type="SUPFAM" id="SSF111126">
    <property type="entry name" value="Ligand-binding domain in the NO signalling and Golgi transport"/>
    <property type="match status" value="1"/>
</dbReference>
<dbReference type="InterPro" id="IPR024096">
    <property type="entry name" value="NO_sig/Golgi_transp_ligand-bd"/>
</dbReference>
<comment type="caution">
    <text evidence="2">The sequence shown here is derived from an EMBL/GenBank/DDBJ whole genome shotgun (WGS) entry which is preliminary data.</text>
</comment>
<feature type="domain" description="Heme NO-binding" evidence="1">
    <location>
        <begin position="2"/>
        <end position="160"/>
    </location>
</feature>
<evidence type="ECO:0000259" key="1">
    <source>
        <dbReference type="Pfam" id="PF07700"/>
    </source>
</evidence>
<organism evidence="2 3">
    <name type="scientific">Falsiroseomonas selenitidurans</name>
    <dbReference type="NCBI Taxonomy" id="2716335"/>
    <lineage>
        <taxon>Bacteria</taxon>
        <taxon>Pseudomonadati</taxon>
        <taxon>Pseudomonadota</taxon>
        <taxon>Alphaproteobacteria</taxon>
        <taxon>Acetobacterales</taxon>
        <taxon>Roseomonadaceae</taxon>
        <taxon>Falsiroseomonas</taxon>
    </lineage>
</organism>
<evidence type="ECO:0000313" key="3">
    <source>
        <dbReference type="Proteomes" id="UP000787635"/>
    </source>
</evidence>